<dbReference type="InterPro" id="IPR043158">
    <property type="entry name" value="Wnt_C"/>
</dbReference>
<comment type="function">
    <text evidence="9">Ligand for members of the frizzled family of seven transmembrane receptors.</text>
</comment>
<keyword evidence="4" id="KW-0964">Secreted</keyword>
<dbReference type="InterPro" id="IPR018161">
    <property type="entry name" value="Wnt_CS"/>
</dbReference>
<evidence type="ECO:0000256" key="10">
    <source>
        <dbReference type="SAM" id="MobiDB-lite"/>
    </source>
</evidence>
<evidence type="ECO:0000256" key="5">
    <source>
        <dbReference type="ARBA" id="ARBA00022530"/>
    </source>
</evidence>
<dbReference type="PROSITE" id="PS00246">
    <property type="entry name" value="WNT1"/>
    <property type="match status" value="1"/>
</dbReference>
<keyword evidence="12" id="KW-1185">Reference proteome</keyword>
<evidence type="ECO:0000256" key="9">
    <source>
        <dbReference type="RuleBase" id="RU003500"/>
    </source>
</evidence>
<dbReference type="PRINTS" id="PR01349">
    <property type="entry name" value="WNTPROTEIN"/>
</dbReference>
<dbReference type="Gene3D" id="3.30.2460.20">
    <property type="match status" value="1"/>
</dbReference>
<keyword evidence="3 9" id="KW-0217">Developmental protein</keyword>
<evidence type="ECO:0000313" key="12">
    <source>
        <dbReference type="Proteomes" id="UP001642540"/>
    </source>
</evidence>
<protein>
    <recommendedName>
        <fullName evidence="9">Protein Wnt</fullName>
    </recommendedName>
</protein>
<dbReference type="PANTHER" id="PTHR12027">
    <property type="entry name" value="WNT RELATED"/>
    <property type="match status" value="1"/>
</dbReference>
<evidence type="ECO:0000256" key="1">
    <source>
        <dbReference type="ARBA" id="ARBA00004498"/>
    </source>
</evidence>
<evidence type="ECO:0000256" key="4">
    <source>
        <dbReference type="ARBA" id="ARBA00022525"/>
    </source>
</evidence>
<feature type="region of interest" description="Disordered" evidence="10">
    <location>
        <begin position="112"/>
        <end position="150"/>
    </location>
</feature>
<comment type="caution">
    <text evidence="11">The sequence shown here is derived from an EMBL/GenBank/DDBJ whole genome shotgun (WGS) entry which is preliminary data.</text>
</comment>
<evidence type="ECO:0000313" key="11">
    <source>
        <dbReference type="EMBL" id="CAL8096471.1"/>
    </source>
</evidence>
<keyword evidence="7" id="KW-1015">Disulfide bond</keyword>
<comment type="subcellular location">
    <subcellularLocation>
        <location evidence="1 9">Secreted</location>
        <location evidence="1 9">Extracellular space</location>
        <location evidence="1 9">Extracellular matrix</location>
    </subcellularLocation>
</comment>
<keyword evidence="5" id="KW-0272">Extracellular matrix</keyword>
<feature type="compositionally biased region" description="Basic residues" evidence="10">
    <location>
        <begin position="417"/>
        <end position="427"/>
    </location>
</feature>
<evidence type="ECO:0000256" key="2">
    <source>
        <dbReference type="ARBA" id="ARBA00005683"/>
    </source>
</evidence>
<reference evidence="11 12" key="1">
    <citation type="submission" date="2024-08" db="EMBL/GenBank/DDBJ databases">
        <authorList>
            <person name="Cucini C."/>
            <person name="Frati F."/>
        </authorList>
    </citation>
    <scope>NUCLEOTIDE SEQUENCE [LARGE SCALE GENOMIC DNA]</scope>
</reference>
<evidence type="ECO:0000256" key="6">
    <source>
        <dbReference type="ARBA" id="ARBA00022687"/>
    </source>
</evidence>
<feature type="region of interest" description="Disordered" evidence="10">
    <location>
        <begin position="412"/>
        <end position="432"/>
    </location>
</feature>
<organism evidence="11 12">
    <name type="scientific">Orchesella dallaii</name>
    <dbReference type="NCBI Taxonomy" id="48710"/>
    <lineage>
        <taxon>Eukaryota</taxon>
        <taxon>Metazoa</taxon>
        <taxon>Ecdysozoa</taxon>
        <taxon>Arthropoda</taxon>
        <taxon>Hexapoda</taxon>
        <taxon>Collembola</taxon>
        <taxon>Entomobryomorpha</taxon>
        <taxon>Entomobryoidea</taxon>
        <taxon>Orchesellidae</taxon>
        <taxon>Orchesellinae</taxon>
        <taxon>Orchesella</taxon>
    </lineage>
</organism>
<evidence type="ECO:0000256" key="8">
    <source>
        <dbReference type="ARBA" id="ARBA00023288"/>
    </source>
</evidence>
<sequence>MHTFKGKKTRFFLKIPRGALLCDKGNGNDAGFSSGGIGNSHPFLENQQRSSSVSSAQAYKKGRLLYNDNVSSNAGLSGINNQYAKNLLRSSASALLDNTLLTRRLYQQQQQNNRVTTMIAPDEHLAISSNSNRNNRKSGGRNSAKKKAYPPRAASVNSILSLESALSVWEDSNSICHMIPGLTKEQMELCIRAPETTKVAVQGIHLAADECAFQMAKHRWNCSSLQGSTNPHGTQLFKKGYRESAFGHAIAAAGVAYAVAKACSQGKLLSCGCGFQYDDQVNYIPSKEADYAFDESNEAIFKKGSNSISSWKWSGCSHNMDYGMKFAKLFLDSREKSHDLPALTNLHNNKVGRVAVSTNMEVRCKCHGLSGSCELRTCWRSPPEFRRVGSFLKNKFRRAIMIDQSELGNRPLSRVQKLNKQRRKRRDRQSEKRNNANIDLWYYERSPTYCESNKDFSIPGTTGRRCNKTATRGEMGSCSTLCCGRGYNTIRQVYTTRCNCQFIWCCQVTCRNCTVDEWITVCK</sequence>
<gene>
    <name evidence="11" type="ORF">ODALV1_LOCUS9367</name>
</gene>
<name>A0ABP1QE44_9HEXA</name>
<dbReference type="Pfam" id="PF00110">
    <property type="entry name" value="wnt"/>
    <property type="match status" value="1"/>
</dbReference>
<dbReference type="PANTHER" id="PTHR12027:SF98">
    <property type="entry name" value="PROTEIN WNT"/>
    <property type="match status" value="1"/>
</dbReference>
<dbReference type="InterPro" id="IPR005817">
    <property type="entry name" value="Wnt"/>
</dbReference>
<proteinExistence type="inferred from homology"/>
<keyword evidence="6 9" id="KW-0879">Wnt signaling pathway</keyword>
<dbReference type="SMART" id="SM00097">
    <property type="entry name" value="WNT1"/>
    <property type="match status" value="1"/>
</dbReference>
<keyword evidence="8" id="KW-0449">Lipoprotein</keyword>
<feature type="compositionally biased region" description="Basic residues" evidence="10">
    <location>
        <begin position="134"/>
        <end position="149"/>
    </location>
</feature>
<dbReference type="EMBL" id="CAXLJM020000028">
    <property type="protein sequence ID" value="CAL8096471.1"/>
    <property type="molecule type" value="Genomic_DNA"/>
</dbReference>
<evidence type="ECO:0000256" key="7">
    <source>
        <dbReference type="ARBA" id="ARBA00023157"/>
    </source>
</evidence>
<comment type="similarity">
    <text evidence="2 9">Belongs to the Wnt family.</text>
</comment>
<dbReference type="Proteomes" id="UP001642540">
    <property type="component" value="Unassembled WGS sequence"/>
</dbReference>
<evidence type="ECO:0000256" key="3">
    <source>
        <dbReference type="ARBA" id="ARBA00022473"/>
    </source>
</evidence>
<accession>A0ABP1QE44</accession>